<reference evidence="8 9" key="1">
    <citation type="submission" date="2016-09" db="EMBL/GenBank/DDBJ databases">
        <title>Genome Sequence of Lactobacillus sunkii Strain CG01.</title>
        <authorList>
            <person name="Poehlein A."/>
            <person name="Gabris C."/>
            <person name="Bengelsdorf F.R."/>
            <person name="Duerre P."/>
            <person name="Daniel R."/>
        </authorList>
    </citation>
    <scope>NUCLEOTIDE SEQUENCE [LARGE SCALE GENOMIC DNA]</scope>
    <source>
        <strain evidence="8 9">CG_D</strain>
    </source>
</reference>
<evidence type="ECO:0000256" key="5">
    <source>
        <dbReference type="ARBA" id="ARBA00023136"/>
    </source>
</evidence>
<dbReference type="RefSeq" id="WP_070367441.1">
    <property type="nucleotide sequence ID" value="NZ_JAZHVW010000015.1"/>
</dbReference>
<keyword evidence="3 6" id="KW-0812">Transmembrane</keyword>
<feature type="transmembrane region" description="Helical" evidence="6">
    <location>
        <begin position="321"/>
        <end position="340"/>
    </location>
</feature>
<dbReference type="AlphaFoldDB" id="A0A1E7XGM3"/>
<evidence type="ECO:0000256" key="1">
    <source>
        <dbReference type="ARBA" id="ARBA00004651"/>
    </source>
</evidence>
<accession>A0A1E7XGM3</accession>
<organism evidence="8 9">
    <name type="scientific">Lentilactobacillus sunkii</name>
    <dbReference type="NCBI Taxonomy" id="481719"/>
    <lineage>
        <taxon>Bacteria</taxon>
        <taxon>Bacillati</taxon>
        <taxon>Bacillota</taxon>
        <taxon>Bacilli</taxon>
        <taxon>Lactobacillales</taxon>
        <taxon>Lactobacillaceae</taxon>
        <taxon>Lentilactobacillus</taxon>
    </lineage>
</organism>
<feature type="transmembrane region" description="Helical" evidence="6">
    <location>
        <begin position="103"/>
        <end position="123"/>
    </location>
</feature>
<feature type="transmembrane region" description="Helical" evidence="6">
    <location>
        <begin position="346"/>
        <end position="363"/>
    </location>
</feature>
<feature type="transmembrane region" description="Helical" evidence="6">
    <location>
        <begin position="413"/>
        <end position="432"/>
    </location>
</feature>
<dbReference type="InterPro" id="IPR020846">
    <property type="entry name" value="MFS_dom"/>
</dbReference>
<sequence>MKENKPNADGTWSANTTNAEQPKTPVYIGIAVGLGALLWLAPFMGLNSVLNPQKLANIFGGPGSQVNNFLALLGTLGAVTSTITTIIIGALSDLTRSRWGRRTPWIVVGSVLTAAVMVGLGMVNDKSQLPIFIVLWCLIQTFINMIVAPLIAVIADRVAPSHRGTISSIYAIGYVIGQYGGPVIGGRFLSTANPGLVNTGYYVLAIMMLISGPVAAMIMREKSSLGMPKQKLDLSGFVQAFIFPIHHVRNFYLALFGKMMINIAVTAFGTYQVFVLTSGMGLASSEAGQYISWMGTATMITAIIFSSTSGGVSDKIRTRKWPVAFSAVLTAIGTILPFVWRVPSSMIWYGIVAGTGAGIFFSVDQALNLEVLPNPENSAKDLGILNFANTGAQILAPVLGAILFNMVGKEYMPILPILSIIALLGAGLVLCIKEDRAKIGGKDEA</sequence>
<feature type="transmembrane region" description="Helical" evidence="6">
    <location>
        <begin position="251"/>
        <end position="270"/>
    </location>
</feature>
<feature type="transmembrane region" description="Helical" evidence="6">
    <location>
        <begin position="384"/>
        <end position="407"/>
    </location>
</feature>
<dbReference type="PANTHER" id="PTHR23528:SF1">
    <property type="entry name" value="MAJOR FACILITATOR SUPERFAMILY (MFS) PROFILE DOMAIN-CONTAINING PROTEIN"/>
    <property type="match status" value="1"/>
</dbReference>
<dbReference type="GO" id="GO:0022857">
    <property type="term" value="F:transmembrane transporter activity"/>
    <property type="evidence" value="ECO:0007669"/>
    <property type="project" value="InterPro"/>
</dbReference>
<feature type="transmembrane region" description="Helical" evidence="6">
    <location>
        <begin position="167"/>
        <end position="189"/>
    </location>
</feature>
<feature type="transmembrane region" description="Helical" evidence="6">
    <location>
        <begin position="26"/>
        <end position="49"/>
    </location>
</feature>
<evidence type="ECO:0000313" key="9">
    <source>
        <dbReference type="Proteomes" id="UP000177010"/>
    </source>
</evidence>
<dbReference type="SUPFAM" id="SSF103473">
    <property type="entry name" value="MFS general substrate transporter"/>
    <property type="match status" value="1"/>
</dbReference>
<evidence type="ECO:0000256" key="2">
    <source>
        <dbReference type="ARBA" id="ARBA00022448"/>
    </source>
</evidence>
<feature type="transmembrane region" description="Helical" evidence="6">
    <location>
        <begin position="69"/>
        <end position="91"/>
    </location>
</feature>
<keyword evidence="4 6" id="KW-1133">Transmembrane helix</keyword>
<evidence type="ECO:0000256" key="3">
    <source>
        <dbReference type="ARBA" id="ARBA00022692"/>
    </source>
</evidence>
<feature type="transmembrane region" description="Helical" evidence="6">
    <location>
        <begin position="290"/>
        <end position="309"/>
    </location>
</feature>
<comment type="subcellular location">
    <subcellularLocation>
        <location evidence="1">Cell membrane</location>
        <topology evidence="1">Multi-pass membrane protein</topology>
    </subcellularLocation>
</comment>
<evidence type="ECO:0000256" key="6">
    <source>
        <dbReference type="SAM" id="Phobius"/>
    </source>
</evidence>
<proteinExistence type="predicted"/>
<dbReference type="InterPro" id="IPR036259">
    <property type="entry name" value="MFS_trans_sf"/>
</dbReference>
<dbReference type="PROSITE" id="PS50850">
    <property type="entry name" value="MFS"/>
    <property type="match status" value="1"/>
</dbReference>
<comment type="caution">
    <text evidence="8">The sequence shown here is derived from an EMBL/GenBank/DDBJ whole genome shotgun (WGS) entry which is preliminary data.</text>
</comment>
<feature type="transmembrane region" description="Helical" evidence="6">
    <location>
        <begin position="201"/>
        <end position="219"/>
    </location>
</feature>
<gene>
    <name evidence="8" type="ORF">LASUN_07930</name>
</gene>
<evidence type="ECO:0000259" key="7">
    <source>
        <dbReference type="PROSITE" id="PS50850"/>
    </source>
</evidence>
<evidence type="ECO:0000313" key="8">
    <source>
        <dbReference type="EMBL" id="OFA12241.1"/>
    </source>
</evidence>
<dbReference type="CDD" id="cd06174">
    <property type="entry name" value="MFS"/>
    <property type="match status" value="1"/>
</dbReference>
<keyword evidence="2" id="KW-0813">Transport</keyword>
<dbReference type="STRING" id="481719.LASUN_07930"/>
<dbReference type="Gene3D" id="1.20.1250.20">
    <property type="entry name" value="MFS general substrate transporter like domains"/>
    <property type="match status" value="2"/>
</dbReference>
<evidence type="ECO:0000256" key="4">
    <source>
        <dbReference type="ARBA" id="ARBA00022989"/>
    </source>
</evidence>
<dbReference type="Pfam" id="PF07690">
    <property type="entry name" value="MFS_1"/>
    <property type="match status" value="1"/>
</dbReference>
<protein>
    <submittedName>
        <fullName evidence="8">Major facilitator superfamily protein</fullName>
    </submittedName>
</protein>
<dbReference type="GO" id="GO:0005886">
    <property type="term" value="C:plasma membrane"/>
    <property type="evidence" value="ECO:0007669"/>
    <property type="project" value="UniProtKB-SubCell"/>
</dbReference>
<dbReference type="Proteomes" id="UP000177010">
    <property type="component" value="Unassembled WGS sequence"/>
</dbReference>
<dbReference type="EMBL" id="MIQE01000009">
    <property type="protein sequence ID" value="OFA12241.1"/>
    <property type="molecule type" value="Genomic_DNA"/>
</dbReference>
<dbReference type="InterPro" id="IPR011701">
    <property type="entry name" value="MFS"/>
</dbReference>
<feature type="transmembrane region" description="Helical" evidence="6">
    <location>
        <begin position="129"/>
        <end position="155"/>
    </location>
</feature>
<feature type="domain" description="Major facilitator superfamily (MFS) profile" evidence="7">
    <location>
        <begin position="250"/>
        <end position="445"/>
    </location>
</feature>
<dbReference type="PANTHER" id="PTHR23528">
    <property type="match status" value="1"/>
</dbReference>
<keyword evidence="5 6" id="KW-0472">Membrane</keyword>
<name>A0A1E7XGM3_9LACO</name>